<evidence type="ECO:0000313" key="2">
    <source>
        <dbReference type="Proteomes" id="UP001174839"/>
    </source>
</evidence>
<dbReference type="Proteomes" id="UP001174839">
    <property type="component" value="Unassembled WGS sequence"/>
</dbReference>
<gene>
    <name evidence="1" type="ORF">QU605_05235</name>
</gene>
<protein>
    <submittedName>
        <fullName evidence="1">Uncharacterized protein</fullName>
    </submittedName>
</protein>
<comment type="caution">
    <text evidence="1">The sequence shown here is derived from an EMBL/GenBank/DDBJ whole genome shotgun (WGS) entry which is preliminary data.</text>
</comment>
<evidence type="ECO:0000313" key="1">
    <source>
        <dbReference type="EMBL" id="MDM9630862.1"/>
    </source>
</evidence>
<sequence>MEKQYCKVGSINPIGSGSQELQLLRHQLQHFNQKALEAAQKDSRLKDFFERKAQKIQKMLQRSL</sequence>
<reference evidence="1" key="1">
    <citation type="submission" date="2023-06" db="EMBL/GenBank/DDBJ databases">
        <title>Robiginitalea aurantiacus sp. nov. and Algoriphagus sediminis sp. nov., isolated from coastal sediment.</title>
        <authorList>
            <person name="Zhou Z.Y."/>
            <person name="An J."/>
            <person name="Jia Y.W."/>
            <person name="Du Z.J."/>
        </authorList>
    </citation>
    <scope>NUCLEOTIDE SEQUENCE</scope>
    <source>
        <strain evidence="1">M39</strain>
    </source>
</reference>
<accession>A0ABT7WD74</accession>
<proteinExistence type="predicted"/>
<name>A0ABT7WD74_9FLAO</name>
<organism evidence="1 2">
    <name type="scientific">Robiginitalea aurantiaca</name>
    <dbReference type="NCBI Taxonomy" id="3056915"/>
    <lineage>
        <taxon>Bacteria</taxon>
        <taxon>Pseudomonadati</taxon>
        <taxon>Bacteroidota</taxon>
        <taxon>Flavobacteriia</taxon>
        <taxon>Flavobacteriales</taxon>
        <taxon>Flavobacteriaceae</taxon>
        <taxon>Robiginitalea</taxon>
    </lineage>
</organism>
<dbReference type="RefSeq" id="WP_289724225.1">
    <property type="nucleotide sequence ID" value="NZ_JAUDUY010000002.1"/>
</dbReference>
<keyword evidence="2" id="KW-1185">Reference proteome</keyword>
<dbReference type="EMBL" id="JAUDUY010000002">
    <property type="protein sequence ID" value="MDM9630862.1"/>
    <property type="molecule type" value="Genomic_DNA"/>
</dbReference>